<name>A0ABV8PJA4_9FLAO</name>
<reference evidence="2" key="1">
    <citation type="journal article" date="2019" name="Int. J. Syst. Evol. Microbiol.">
        <title>The Global Catalogue of Microorganisms (GCM) 10K type strain sequencing project: providing services to taxonomists for standard genome sequencing and annotation.</title>
        <authorList>
            <consortium name="The Broad Institute Genomics Platform"/>
            <consortium name="The Broad Institute Genome Sequencing Center for Infectious Disease"/>
            <person name="Wu L."/>
            <person name="Ma J."/>
        </authorList>
    </citation>
    <scope>NUCLEOTIDE SEQUENCE [LARGE SCALE GENOMIC DNA]</scope>
    <source>
        <strain evidence="2">CGMCC 1.15774</strain>
    </source>
</reference>
<accession>A0ABV8PJA4</accession>
<gene>
    <name evidence="1" type="ORF">ACFOWS_08990</name>
</gene>
<evidence type="ECO:0000313" key="2">
    <source>
        <dbReference type="Proteomes" id="UP001595841"/>
    </source>
</evidence>
<keyword evidence="2" id="KW-1185">Reference proteome</keyword>
<comment type="caution">
    <text evidence="1">The sequence shown here is derived from an EMBL/GenBank/DDBJ whole genome shotgun (WGS) entry which is preliminary data.</text>
</comment>
<protein>
    <submittedName>
        <fullName evidence="1">Uncharacterized protein</fullName>
    </submittedName>
</protein>
<dbReference type="RefSeq" id="WP_379763683.1">
    <property type="nucleotide sequence ID" value="NZ_JBHSCL010000004.1"/>
</dbReference>
<sequence>MENTNLPKYLQSIFYQLFQHTKDLECRLILLDEMLEVGDKKEIPFLEELETNAEPKISGKAFEIKCALQEKLGITADREKRRLPMNLCFIYDEFNIRPNKIDSELDFEVALDIMEMKK</sequence>
<organism evidence="1 2">
    <name type="scientific">Flagellimonas marina</name>
    <dbReference type="NCBI Taxonomy" id="1775168"/>
    <lineage>
        <taxon>Bacteria</taxon>
        <taxon>Pseudomonadati</taxon>
        <taxon>Bacteroidota</taxon>
        <taxon>Flavobacteriia</taxon>
        <taxon>Flavobacteriales</taxon>
        <taxon>Flavobacteriaceae</taxon>
        <taxon>Flagellimonas</taxon>
    </lineage>
</organism>
<evidence type="ECO:0000313" key="1">
    <source>
        <dbReference type="EMBL" id="MFC4220268.1"/>
    </source>
</evidence>
<proteinExistence type="predicted"/>
<dbReference type="EMBL" id="JBHSCL010000004">
    <property type="protein sequence ID" value="MFC4220268.1"/>
    <property type="molecule type" value="Genomic_DNA"/>
</dbReference>
<dbReference type="Proteomes" id="UP001595841">
    <property type="component" value="Unassembled WGS sequence"/>
</dbReference>